<dbReference type="GeneID" id="34582525"/>
<keyword evidence="1" id="KW-0175">Coiled coil</keyword>
<accession>A0A1F5L055</accession>
<organism evidence="3 6">
    <name type="scientific">Penicillium arizonense</name>
    <dbReference type="NCBI Taxonomy" id="1835702"/>
    <lineage>
        <taxon>Eukaryota</taxon>
        <taxon>Fungi</taxon>
        <taxon>Dikarya</taxon>
        <taxon>Ascomycota</taxon>
        <taxon>Pezizomycotina</taxon>
        <taxon>Eurotiomycetes</taxon>
        <taxon>Eurotiomycetidae</taxon>
        <taxon>Eurotiales</taxon>
        <taxon>Aspergillaceae</taxon>
        <taxon>Penicillium</taxon>
    </lineage>
</organism>
<protein>
    <submittedName>
        <fullName evidence="3">Uncharacterized protein</fullName>
    </submittedName>
</protein>
<gene>
    <name evidence="5" type="ORF">PENARI_c094G08359</name>
    <name evidence="4" type="ORF">PENARI_c111G08783</name>
    <name evidence="3" type="ORF">PENARI_c189G04605</name>
    <name evidence="2" type="ORF">PENARI_c190G08494</name>
</gene>
<evidence type="ECO:0000256" key="1">
    <source>
        <dbReference type="SAM" id="Coils"/>
    </source>
</evidence>
<dbReference type="EMBL" id="LXJU01000111">
    <property type="protein sequence ID" value="OGE46786.1"/>
    <property type="molecule type" value="Genomic_DNA"/>
</dbReference>
<evidence type="ECO:0000313" key="2">
    <source>
        <dbReference type="EMBL" id="OGE46562.1"/>
    </source>
</evidence>
<dbReference type="EMBL" id="LXJU01000094">
    <property type="protein sequence ID" value="OGE46884.1"/>
    <property type="molecule type" value="Genomic_DNA"/>
</dbReference>
<reference evidence="3 6" key="1">
    <citation type="journal article" date="2016" name="Sci. Rep.">
        <title>Penicillium arizonense, a new, genome sequenced fungal species, reveals a high chemical diversity in secreted metabolites.</title>
        <authorList>
            <person name="Grijseels S."/>
            <person name="Nielsen J.C."/>
            <person name="Randelovic M."/>
            <person name="Nielsen J."/>
            <person name="Nielsen K.F."/>
            <person name="Workman M."/>
            <person name="Frisvad J.C."/>
        </authorList>
    </citation>
    <scope>NUCLEOTIDE SEQUENCE [LARGE SCALE GENOMIC DNA]</scope>
    <source>
        <strain evidence="3 6">CBS 141311</strain>
    </source>
</reference>
<dbReference type="EMBL" id="LXJU01000189">
    <property type="protein sequence ID" value="OGE46565.1"/>
    <property type="molecule type" value="Genomic_DNA"/>
</dbReference>
<feature type="coiled-coil region" evidence="1">
    <location>
        <begin position="55"/>
        <end position="131"/>
    </location>
</feature>
<dbReference type="AlphaFoldDB" id="A0A1F5L055"/>
<evidence type="ECO:0000313" key="3">
    <source>
        <dbReference type="EMBL" id="OGE46565.1"/>
    </source>
</evidence>
<dbReference type="OrthoDB" id="4286343at2759"/>
<evidence type="ECO:0000313" key="5">
    <source>
        <dbReference type="EMBL" id="OGE46884.1"/>
    </source>
</evidence>
<proteinExistence type="predicted"/>
<sequence>MPNATKSSRNLTDLCRPVKRRRLQREIDTILSESDGTIEDHQLCDHLIDTTTDSNKRLRSELAETRGQLARVQRDYDELESDHSQCPYWIQRNESLATTLDDRCEKLEKENERLQNICDELTSEIRHLRTQNYDEVDNTDREGQDDIQ</sequence>
<keyword evidence="6" id="KW-1185">Reference proteome</keyword>
<evidence type="ECO:0000313" key="6">
    <source>
        <dbReference type="Proteomes" id="UP000177622"/>
    </source>
</evidence>
<dbReference type="EMBL" id="LXJU01000190">
    <property type="protein sequence ID" value="OGE46562.1"/>
    <property type="molecule type" value="Genomic_DNA"/>
</dbReference>
<comment type="caution">
    <text evidence="3">The sequence shown here is derived from an EMBL/GenBank/DDBJ whole genome shotgun (WGS) entry which is preliminary data.</text>
</comment>
<dbReference type="Proteomes" id="UP000177622">
    <property type="component" value="Unassembled WGS sequence"/>
</dbReference>
<evidence type="ECO:0000313" key="4">
    <source>
        <dbReference type="EMBL" id="OGE46786.1"/>
    </source>
</evidence>
<dbReference type="RefSeq" id="XP_022482351.1">
    <property type="nucleotide sequence ID" value="XM_022637791.1"/>
</dbReference>
<name>A0A1F5L055_PENAI</name>